<dbReference type="Proteomes" id="UP000029228">
    <property type="component" value="Unassembled WGS sequence"/>
</dbReference>
<reference evidence="2 3" key="1">
    <citation type="submission" date="2014-09" db="EMBL/GenBank/DDBJ databases">
        <title>Vibrio maritimus JCM 19235. (C45) whole genome shotgun sequence.</title>
        <authorList>
            <person name="Sawabe T."/>
            <person name="Meirelles P."/>
            <person name="Nakanishi M."/>
            <person name="Sayaka M."/>
            <person name="Hattori M."/>
            <person name="Ohkuma M."/>
        </authorList>
    </citation>
    <scope>NUCLEOTIDE SEQUENCE [LARGE SCALE GENOMIC DNA]</scope>
    <source>
        <strain evidence="3">JCM19235</strain>
    </source>
</reference>
<keyword evidence="3" id="KW-1185">Reference proteome</keyword>
<proteinExistence type="predicted"/>
<dbReference type="STRING" id="990268.JCM19235_5229"/>
<evidence type="ECO:0000313" key="2">
    <source>
        <dbReference type="EMBL" id="GAL16680.1"/>
    </source>
</evidence>
<feature type="domain" description="Xylose isomerase-like TIM barrel" evidence="1">
    <location>
        <begin position="31"/>
        <end position="284"/>
    </location>
</feature>
<organism evidence="2 3">
    <name type="scientific">Vibrio maritimus</name>
    <dbReference type="NCBI Taxonomy" id="990268"/>
    <lineage>
        <taxon>Bacteria</taxon>
        <taxon>Pseudomonadati</taxon>
        <taxon>Pseudomonadota</taxon>
        <taxon>Gammaproteobacteria</taxon>
        <taxon>Vibrionales</taxon>
        <taxon>Vibrionaceae</taxon>
        <taxon>Vibrio</taxon>
    </lineage>
</organism>
<dbReference type="EMBL" id="BBMR01000001">
    <property type="protein sequence ID" value="GAL16680.1"/>
    <property type="molecule type" value="Genomic_DNA"/>
</dbReference>
<dbReference type="Gene3D" id="3.20.20.150">
    <property type="entry name" value="Divalent-metal-dependent TIM barrel enzymes"/>
    <property type="match status" value="1"/>
</dbReference>
<gene>
    <name evidence="2" type="ORF">JCM19235_5229</name>
</gene>
<dbReference type="InterPro" id="IPR013022">
    <property type="entry name" value="Xyl_isomerase-like_TIM-brl"/>
</dbReference>
<keyword evidence="2" id="KW-0456">Lyase</keyword>
<dbReference type="OrthoDB" id="9804047at2"/>
<dbReference type="SUPFAM" id="SSF51658">
    <property type="entry name" value="Xylose isomerase-like"/>
    <property type="match status" value="1"/>
</dbReference>
<dbReference type="Pfam" id="PF01261">
    <property type="entry name" value="AP_endonuc_2"/>
    <property type="match status" value="1"/>
</dbReference>
<dbReference type="InterPro" id="IPR050312">
    <property type="entry name" value="IolE/XylAMocC-like"/>
</dbReference>
<dbReference type="InterPro" id="IPR036237">
    <property type="entry name" value="Xyl_isomerase-like_sf"/>
</dbReference>
<dbReference type="AlphaFoldDB" id="A0A090RML9"/>
<dbReference type="GO" id="GO:0050114">
    <property type="term" value="F:myo-inosose-2 dehydratase activity"/>
    <property type="evidence" value="ECO:0007669"/>
    <property type="project" value="UniProtKB-EC"/>
</dbReference>
<evidence type="ECO:0000259" key="1">
    <source>
        <dbReference type="Pfam" id="PF01261"/>
    </source>
</evidence>
<reference evidence="2 3" key="2">
    <citation type="submission" date="2014-09" db="EMBL/GenBank/DDBJ databases">
        <authorList>
            <consortium name="NBRP consortium"/>
            <person name="Sawabe T."/>
            <person name="Meirelles P."/>
            <person name="Nakanishi M."/>
            <person name="Sayaka M."/>
            <person name="Hattori M."/>
            <person name="Ohkuma M."/>
        </authorList>
    </citation>
    <scope>NUCLEOTIDE SEQUENCE [LARGE SCALE GENOMIC DNA]</scope>
    <source>
        <strain evidence="3">JCM19235</strain>
    </source>
</reference>
<dbReference type="PANTHER" id="PTHR12110:SF41">
    <property type="entry name" value="INOSOSE DEHYDRATASE"/>
    <property type="match status" value="1"/>
</dbReference>
<comment type="caution">
    <text evidence="2">The sequence shown here is derived from an EMBL/GenBank/DDBJ whole genome shotgun (WGS) entry which is preliminary data.</text>
</comment>
<dbReference type="PANTHER" id="PTHR12110">
    <property type="entry name" value="HYDROXYPYRUVATE ISOMERASE"/>
    <property type="match status" value="1"/>
</dbReference>
<sequence>MKNRIACAPCCWGIEESYSPENPSWGKVLMEASDSGYQGIELGPTEYFPEDESLLSSACRTRGLTICAGKLQLPFSDVNALEQILEETEKTCVRLSKLGAKTLLLMEGNHPERNTSVGQSATAPRLNKVQKDALVDVLNKVIAVAEKYSLRCLLHPGVGGYISFQDEIDYVLYAIPNSKLGLCIDIGHAFLDGMDPSRVIKQYGSRVEHVHLKDVSVDKLRLAIRDKKPWVDAYATGLVTPLGEGDIKLKHVLSALKEVDYQGWLVVEHEHDKSELTRVVDDLKRSRHYLTAVGV</sequence>
<evidence type="ECO:0000313" key="3">
    <source>
        <dbReference type="Proteomes" id="UP000029228"/>
    </source>
</evidence>
<dbReference type="EC" id="4.2.1.44" evidence="2"/>
<protein>
    <submittedName>
        <fullName evidence="2">Inosose dehydratase</fullName>
        <ecNumber evidence="2">4.2.1.44</ecNumber>
    </submittedName>
</protein>
<accession>A0A090RML9</accession>
<name>A0A090RML9_9VIBR</name>